<feature type="compositionally biased region" description="Basic and acidic residues" evidence="5">
    <location>
        <begin position="199"/>
        <end position="213"/>
    </location>
</feature>
<comment type="subcellular location">
    <subcellularLocation>
        <location evidence="1">Nucleus</location>
    </subcellularLocation>
</comment>
<evidence type="ECO:0000256" key="2">
    <source>
        <dbReference type="ARBA" id="ARBA00017589"/>
    </source>
</evidence>
<proteinExistence type="predicted"/>
<dbReference type="STRING" id="1036612.A0A1L9U0X7"/>
<accession>A0A1L9U0X7</accession>
<dbReference type="VEuPathDB" id="FungiDB:ASPSYDRAFT_54522"/>
<dbReference type="GO" id="GO:0006297">
    <property type="term" value="P:nucleotide-excision repair, DNA gap filling"/>
    <property type="evidence" value="ECO:0007669"/>
    <property type="project" value="TreeGrafter"/>
</dbReference>
<dbReference type="GeneID" id="63764938"/>
<dbReference type="InterPro" id="IPR019038">
    <property type="entry name" value="POLD3"/>
</dbReference>
<dbReference type="InterPro" id="IPR041913">
    <property type="entry name" value="POLD3_sf"/>
</dbReference>
<feature type="compositionally biased region" description="Polar residues" evidence="5">
    <location>
        <begin position="259"/>
        <end position="269"/>
    </location>
</feature>
<name>A0A1L9U0X7_9EURO</name>
<evidence type="ECO:0000313" key="6">
    <source>
        <dbReference type="EMBL" id="OJJ65193.1"/>
    </source>
</evidence>
<feature type="compositionally biased region" description="Acidic residues" evidence="5">
    <location>
        <begin position="318"/>
        <end position="329"/>
    </location>
</feature>
<keyword evidence="3" id="KW-0235">DNA replication</keyword>
<dbReference type="RefSeq" id="XP_040708999.1">
    <property type="nucleotide sequence ID" value="XM_040848865.1"/>
</dbReference>
<dbReference type="GO" id="GO:0043625">
    <property type="term" value="C:delta DNA polymerase complex"/>
    <property type="evidence" value="ECO:0007669"/>
    <property type="project" value="InterPro"/>
</dbReference>
<gene>
    <name evidence="6" type="ORF">ASPSYDRAFT_54522</name>
</gene>
<dbReference type="GO" id="GO:1904161">
    <property type="term" value="P:DNA synthesis involved in UV-damage excision repair"/>
    <property type="evidence" value="ECO:0007669"/>
    <property type="project" value="TreeGrafter"/>
</dbReference>
<organism evidence="6 7">
    <name type="scientific">Aspergillus sydowii CBS 593.65</name>
    <dbReference type="NCBI Taxonomy" id="1036612"/>
    <lineage>
        <taxon>Eukaryota</taxon>
        <taxon>Fungi</taxon>
        <taxon>Dikarya</taxon>
        <taxon>Ascomycota</taxon>
        <taxon>Pezizomycotina</taxon>
        <taxon>Eurotiomycetes</taxon>
        <taxon>Eurotiomycetidae</taxon>
        <taxon>Eurotiales</taxon>
        <taxon>Aspergillaceae</taxon>
        <taxon>Aspergillus</taxon>
        <taxon>Aspergillus subgen. Nidulantes</taxon>
    </lineage>
</organism>
<feature type="compositionally biased region" description="Basic and acidic residues" evidence="5">
    <location>
        <begin position="292"/>
        <end position="317"/>
    </location>
</feature>
<evidence type="ECO:0000256" key="5">
    <source>
        <dbReference type="SAM" id="MobiDB-lite"/>
    </source>
</evidence>
<evidence type="ECO:0000256" key="4">
    <source>
        <dbReference type="ARBA" id="ARBA00023242"/>
    </source>
</evidence>
<dbReference type="PANTHER" id="PTHR17598">
    <property type="entry name" value="DNA POLYMERASE DELTA SUBUNIT 3"/>
    <property type="match status" value="1"/>
</dbReference>
<evidence type="ECO:0000256" key="1">
    <source>
        <dbReference type="ARBA" id="ARBA00004123"/>
    </source>
</evidence>
<dbReference type="EMBL" id="KV878582">
    <property type="protein sequence ID" value="OJJ65193.1"/>
    <property type="molecule type" value="Genomic_DNA"/>
</dbReference>
<feature type="compositionally biased region" description="Low complexity" evidence="5">
    <location>
        <begin position="410"/>
        <end position="423"/>
    </location>
</feature>
<feature type="compositionally biased region" description="Acidic residues" evidence="5">
    <location>
        <begin position="277"/>
        <end position="291"/>
    </location>
</feature>
<feature type="region of interest" description="Disordered" evidence="5">
    <location>
        <begin position="67"/>
        <end position="87"/>
    </location>
</feature>
<dbReference type="AlphaFoldDB" id="A0A1L9U0X7"/>
<dbReference type="GO" id="GO:0006271">
    <property type="term" value="P:DNA strand elongation involved in DNA replication"/>
    <property type="evidence" value="ECO:0007669"/>
    <property type="project" value="TreeGrafter"/>
</dbReference>
<dbReference type="GO" id="GO:0003887">
    <property type="term" value="F:DNA-directed DNA polymerase activity"/>
    <property type="evidence" value="ECO:0007669"/>
    <property type="project" value="TreeGrafter"/>
</dbReference>
<dbReference type="Proteomes" id="UP000184356">
    <property type="component" value="Unassembled WGS sequence"/>
</dbReference>
<feature type="compositionally biased region" description="Basic and acidic residues" evidence="5">
    <location>
        <begin position="228"/>
        <end position="240"/>
    </location>
</feature>
<dbReference type="Pfam" id="PF09507">
    <property type="entry name" value="CDC27"/>
    <property type="match status" value="1"/>
</dbReference>
<feature type="compositionally biased region" description="Basic and acidic residues" evidence="5">
    <location>
        <begin position="343"/>
        <end position="358"/>
    </location>
</feature>
<feature type="region of interest" description="Disordered" evidence="5">
    <location>
        <begin position="169"/>
        <end position="434"/>
    </location>
</feature>
<sequence>MAVADHKKYLAENVVGERRTVTYRSLGRALRVHSTIAKQMLYDFHQNENSKKPSSVNASYVLTGVPKPTEPATNGAAVNGNSNDDDDIMPSSPYISSSMPNQDAATDQVPVSSVLLAREEDLEGNLQPTVLQDLNVLTDVSREMLANHAQEDPLECGKQWGMIQNTNVKRRTGARPPPPPPAPSSTVPAKRPAQSEPSQPKKEELRTEERTEPPKPVQRQNSSLSAKPAEKAAPEKKEKGSLFSSFAKAKPKQKKEESSTPAASGTESAEPSGAEDVVLDDASEEEQEELFPESKKETSNETRESRKEREDRLRKMMEDDDEEDEEMPDVAESPAEPPAEPETIDKPPPKQEDLKVEATTKGGRRRGRRQVMKKAVKKDSEGYLVTVEEPSWESFSEDEPAPPPAKKKPAVNAPKGKPGAKAGQGNIMSFFGKK</sequence>
<evidence type="ECO:0000313" key="7">
    <source>
        <dbReference type="Proteomes" id="UP000184356"/>
    </source>
</evidence>
<feature type="compositionally biased region" description="Basic residues" evidence="5">
    <location>
        <begin position="362"/>
        <end position="376"/>
    </location>
</feature>
<dbReference type="OrthoDB" id="514823at2759"/>
<dbReference type="Gene3D" id="3.90.1030.20">
    <property type="entry name" value="DNA polymerase delta, p66 (Cdc27) subunit, wHTH domain"/>
    <property type="match status" value="1"/>
</dbReference>
<reference evidence="7" key="1">
    <citation type="journal article" date="2017" name="Genome Biol.">
        <title>Comparative genomics reveals high biological diversity and specific adaptations in the industrially and medically important fungal genus Aspergillus.</title>
        <authorList>
            <person name="de Vries R.P."/>
            <person name="Riley R."/>
            <person name="Wiebenga A."/>
            <person name="Aguilar-Osorio G."/>
            <person name="Amillis S."/>
            <person name="Uchima C.A."/>
            <person name="Anderluh G."/>
            <person name="Asadollahi M."/>
            <person name="Askin M."/>
            <person name="Barry K."/>
            <person name="Battaglia E."/>
            <person name="Bayram O."/>
            <person name="Benocci T."/>
            <person name="Braus-Stromeyer S.A."/>
            <person name="Caldana C."/>
            <person name="Canovas D."/>
            <person name="Cerqueira G.C."/>
            <person name="Chen F."/>
            <person name="Chen W."/>
            <person name="Choi C."/>
            <person name="Clum A."/>
            <person name="Dos Santos R.A."/>
            <person name="Damasio A.R."/>
            <person name="Diallinas G."/>
            <person name="Emri T."/>
            <person name="Fekete E."/>
            <person name="Flipphi M."/>
            <person name="Freyberg S."/>
            <person name="Gallo A."/>
            <person name="Gournas C."/>
            <person name="Habgood R."/>
            <person name="Hainaut M."/>
            <person name="Harispe M.L."/>
            <person name="Henrissat B."/>
            <person name="Hilden K.S."/>
            <person name="Hope R."/>
            <person name="Hossain A."/>
            <person name="Karabika E."/>
            <person name="Karaffa L."/>
            <person name="Karanyi Z."/>
            <person name="Krasevec N."/>
            <person name="Kuo A."/>
            <person name="Kusch H."/>
            <person name="LaButti K."/>
            <person name="Lagendijk E.L."/>
            <person name="Lapidus A."/>
            <person name="Levasseur A."/>
            <person name="Lindquist E."/>
            <person name="Lipzen A."/>
            <person name="Logrieco A.F."/>
            <person name="MacCabe A."/>
            <person name="Maekelae M.R."/>
            <person name="Malavazi I."/>
            <person name="Melin P."/>
            <person name="Meyer V."/>
            <person name="Mielnichuk N."/>
            <person name="Miskei M."/>
            <person name="Molnar A.P."/>
            <person name="Mule G."/>
            <person name="Ngan C.Y."/>
            <person name="Orejas M."/>
            <person name="Orosz E."/>
            <person name="Ouedraogo J.P."/>
            <person name="Overkamp K.M."/>
            <person name="Park H.-S."/>
            <person name="Perrone G."/>
            <person name="Piumi F."/>
            <person name="Punt P.J."/>
            <person name="Ram A.F."/>
            <person name="Ramon A."/>
            <person name="Rauscher S."/>
            <person name="Record E."/>
            <person name="Riano-Pachon D.M."/>
            <person name="Robert V."/>
            <person name="Roehrig J."/>
            <person name="Ruller R."/>
            <person name="Salamov A."/>
            <person name="Salih N.S."/>
            <person name="Samson R.A."/>
            <person name="Sandor E."/>
            <person name="Sanguinetti M."/>
            <person name="Schuetze T."/>
            <person name="Sepcic K."/>
            <person name="Shelest E."/>
            <person name="Sherlock G."/>
            <person name="Sophianopoulou V."/>
            <person name="Squina F.M."/>
            <person name="Sun H."/>
            <person name="Susca A."/>
            <person name="Todd R.B."/>
            <person name="Tsang A."/>
            <person name="Unkles S.E."/>
            <person name="van de Wiele N."/>
            <person name="van Rossen-Uffink D."/>
            <person name="Oliveira J.V."/>
            <person name="Vesth T.C."/>
            <person name="Visser J."/>
            <person name="Yu J.-H."/>
            <person name="Zhou M."/>
            <person name="Andersen M.R."/>
            <person name="Archer D.B."/>
            <person name="Baker S.E."/>
            <person name="Benoit I."/>
            <person name="Brakhage A.A."/>
            <person name="Braus G.H."/>
            <person name="Fischer R."/>
            <person name="Frisvad J.C."/>
            <person name="Goldman G.H."/>
            <person name="Houbraken J."/>
            <person name="Oakley B."/>
            <person name="Pocsi I."/>
            <person name="Scazzocchio C."/>
            <person name="Seiboth B."/>
            <person name="vanKuyk P.A."/>
            <person name="Wortman J."/>
            <person name="Dyer P.S."/>
            <person name="Grigoriev I.V."/>
        </authorList>
    </citation>
    <scope>NUCLEOTIDE SEQUENCE [LARGE SCALE GENOMIC DNA]</scope>
    <source>
        <strain evidence="7">CBS 593.65</strain>
    </source>
</reference>
<dbReference type="PANTHER" id="PTHR17598:SF13">
    <property type="entry name" value="DNA POLYMERASE DELTA SUBUNIT 3"/>
    <property type="match status" value="1"/>
</dbReference>
<keyword evidence="7" id="KW-1185">Reference proteome</keyword>
<keyword evidence="4" id="KW-0539">Nucleus</keyword>
<protein>
    <recommendedName>
        <fullName evidence="2">DNA polymerase delta subunit 3</fullName>
    </recommendedName>
</protein>
<evidence type="ECO:0000256" key="3">
    <source>
        <dbReference type="ARBA" id="ARBA00022705"/>
    </source>
</evidence>